<dbReference type="InterPro" id="IPR022291">
    <property type="entry name" value="Bacteriocin_synth_cyclodeHase"/>
</dbReference>
<dbReference type="Gene3D" id="3.30.1330.230">
    <property type="match status" value="1"/>
</dbReference>
<dbReference type="NCBIfam" id="TIGR00702">
    <property type="entry name" value="YcaO-type kinase domain"/>
    <property type="match status" value="1"/>
</dbReference>
<evidence type="ECO:0000259" key="1">
    <source>
        <dbReference type="PROSITE" id="PS51664"/>
    </source>
</evidence>
<name>A0AAU2JXK2_9ACTN</name>
<sequence length="759" mass="82179">MITSGGATGELPVGFKRHLRVEAIAGDAVYVLSEQGTTALQGGQVQELAALLDGTRTLTGVLEEAEPSLTSATAARMIAELARADLIGYHDPAADAPTEAYWECAGLNATTATASLLTTQVELVALGRVDGAAARTECAAAGLRLADPAAGDRAAFSLVLCDDYLDPRLAEIDARHRAQGRPWLLAKPFGAETWVGPVFGSGGGDGACWTCLAHRLRGHRASRTPVLHALGLSGTVPLPEASLASVRALGVHTAVLETAKWVAGLRYEGQDAICTLDTRTLKTRQHPVSRRPQCASCGDPGLVAEPVLRPFVPQSSPKTHLVGGNHRSCSPETVLDRYRHLADPVTGIVSELRPAPGSPEGLNRYVAGRNMAIGGSRSLAGLRGGLRGQSGGKGTTPQEAEVGALCEALERYCGTRQGDEPTVRDTLTGLGPSALHPNLCQLFSDRQFRERETWNARHSLFQQIPPPFDPKTPTDWTPVWSLTTGSHRYLPSSMLYFGAPPGEAPAAPWADSNGNAAGSSPEDAVVQGFLEVVERDAVAMWWYNRTRQPAVDLDAFDEPWLAKTRRAYAQLHRELWVLDLTADFGIPVMAAVSRRTDREVQDICFGFGAHFDPRLALRRAVTEMAQLLPPDGDSAGLRHADHDLLDWWRTGTVNNQPYLRPDPAETPRSPGHYPYAARDDLLEDIEAAHALVRARGMELLVLNQTRPDVGLPVVKVIIPGMRHFWARFAPGRLFDIPVRLGRRTRPVRYEEINPVPLFV</sequence>
<proteinExistence type="predicted"/>
<dbReference type="InterPro" id="IPR003776">
    <property type="entry name" value="YcaO-like_dom"/>
</dbReference>
<dbReference type="PROSITE" id="PS51664">
    <property type="entry name" value="YCAO"/>
    <property type="match status" value="1"/>
</dbReference>
<dbReference type="NCBIfam" id="TIGR03882">
    <property type="entry name" value="cyclo_dehyd_2"/>
    <property type="match status" value="1"/>
</dbReference>
<dbReference type="Gene3D" id="3.40.50.720">
    <property type="entry name" value="NAD(P)-binding Rossmann-like Domain"/>
    <property type="match status" value="1"/>
</dbReference>
<feature type="domain" description="YcaO" evidence="1">
    <location>
        <begin position="392"/>
        <end position="759"/>
    </location>
</feature>
<accession>A0AAU2JXK2</accession>
<dbReference type="Gene3D" id="3.90.930.60">
    <property type="match status" value="1"/>
</dbReference>
<dbReference type="Gene3D" id="3.30.40.250">
    <property type="match status" value="1"/>
</dbReference>
<dbReference type="InterPro" id="IPR027624">
    <property type="entry name" value="TOMM_cyclo_SagD"/>
</dbReference>
<organism evidence="2">
    <name type="scientific">Streptomyces sp. NBC_00049</name>
    <dbReference type="NCBI Taxonomy" id="2903617"/>
    <lineage>
        <taxon>Bacteria</taxon>
        <taxon>Bacillati</taxon>
        <taxon>Actinomycetota</taxon>
        <taxon>Actinomycetes</taxon>
        <taxon>Kitasatosporales</taxon>
        <taxon>Streptomycetaceae</taxon>
        <taxon>Streptomyces</taxon>
    </lineage>
</organism>
<reference evidence="2" key="1">
    <citation type="submission" date="2022-10" db="EMBL/GenBank/DDBJ databases">
        <title>The complete genomes of actinobacterial strains from the NBC collection.</title>
        <authorList>
            <person name="Joergensen T.S."/>
            <person name="Alvarez Arevalo M."/>
            <person name="Sterndorff E.B."/>
            <person name="Faurdal D."/>
            <person name="Vuksanovic O."/>
            <person name="Mourched A.-S."/>
            <person name="Charusanti P."/>
            <person name="Shaw S."/>
            <person name="Blin K."/>
            <person name="Weber T."/>
        </authorList>
    </citation>
    <scope>NUCLEOTIDE SEQUENCE</scope>
    <source>
        <strain evidence="2">NBC_00049</strain>
    </source>
</reference>
<dbReference type="Gene3D" id="3.30.160.660">
    <property type="match status" value="1"/>
</dbReference>
<protein>
    <submittedName>
        <fullName evidence="2">TOMM leader peptide-binding protein</fullName>
    </submittedName>
</protein>
<dbReference type="Pfam" id="PF02624">
    <property type="entry name" value="YcaO"/>
    <property type="match status" value="1"/>
</dbReference>
<evidence type="ECO:0000313" key="2">
    <source>
        <dbReference type="EMBL" id="WTU76597.1"/>
    </source>
</evidence>
<dbReference type="PANTHER" id="PTHR37809:SF1">
    <property type="entry name" value="RIBOSOMAL PROTEIN S12 METHYLTHIOTRANSFERASE ACCESSORY FACTOR YCAO"/>
    <property type="match status" value="1"/>
</dbReference>
<gene>
    <name evidence="2" type="ORF">OG327_26530</name>
</gene>
<dbReference type="EMBL" id="CP108264">
    <property type="protein sequence ID" value="WTU76597.1"/>
    <property type="molecule type" value="Genomic_DNA"/>
</dbReference>
<dbReference type="PANTHER" id="PTHR37809">
    <property type="entry name" value="RIBOSOMAL PROTEIN S12 METHYLTHIOTRANSFERASE ACCESSORY FACTOR YCAO"/>
    <property type="match status" value="1"/>
</dbReference>
<dbReference type="NCBIfam" id="TIGR03604">
    <property type="entry name" value="TOMM_cyclo_SagD"/>
    <property type="match status" value="1"/>
</dbReference>
<dbReference type="AlphaFoldDB" id="A0AAU2JXK2"/>